<evidence type="ECO:0000313" key="1">
    <source>
        <dbReference type="EMBL" id="GJT68053.1"/>
    </source>
</evidence>
<proteinExistence type="predicted"/>
<accession>A0ABQ5FXF2</accession>
<dbReference type="EMBL" id="BQNB010017864">
    <property type="protein sequence ID" value="GJT68053.1"/>
    <property type="molecule type" value="Genomic_DNA"/>
</dbReference>
<sequence length="135" mass="15306">MNNNDISRPFWESWTMKVAGLGNRGHLFPLQAEQAIARNTDEEMRTRIGCTLHFTLQSFQEVSPANQGSTDTPLEQTIHMVSTPYAQHHGRSYRSNPKYLSKAQSIASFVLSHMNSDPANQIFPMGKIQDTLNRE</sequence>
<dbReference type="Proteomes" id="UP001151760">
    <property type="component" value="Unassembled WGS sequence"/>
</dbReference>
<reference evidence="1" key="2">
    <citation type="submission" date="2022-01" db="EMBL/GenBank/DDBJ databases">
        <authorList>
            <person name="Yamashiro T."/>
            <person name="Shiraishi A."/>
            <person name="Satake H."/>
            <person name="Nakayama K."/>
        </authorList>
    </citation>
    <scope>NUCLEOTIDE SEQUENCE</scope>
</reference>
<evidence type="ECO:0000313" key="2">
    <source>
        <dbReference type="Proteomes" id="UP001151760"/>
    </source>
</evidence>
<reference evidence="1" key="1">
    <citation type="journal article" date="2022" name="Int. J. Mol. Sci.">
        <title>Draft Genome of Tanacetum Coccineum: Genomic Comparison of Closely Related Tanacetum-Family Plants.</title>
        <authorList>
            <person name="Yamashiro T."/>
            <person name="Shiraishi A."/>
            <person name="Nakayama K."/>
            <person name="Satake H."/>
        </authorList>
    </citation>
    <scope>NUCLEOTIDE SEQUENCE</scope>
</reference>
<keyword evidence="2" id="KW-1185">Reference proteome</keyword>
<name>A0ABQ5FXF2_9ASTR</name>
<protein>
    <submittedName>
        <fullName evidence="1">Uncharacterized protein</fullName>
    </submittedName>
</protein>
<organism evidence="1 2">
    <name type="scientific">Tanacetum coccineum</name>
    <dbReference type="NCBI Taxonomy" id="301880"/>
    <lineage>
        <taxon>Eukaryota</taxon>
        <taxon>Viridiplantae</taxon>
        <taxon>Streptophyta</taxon>
        <taxon>Embryophyta</taxon>
        <taxon>Tracheophyta</taxon>
        <taxon>Spermatophyta</taxon>
        <taxon>Magnoliopsida</taxon>
        <taxon>eudicotyledons</taxon>
        <taxon>Gunneridae</taxon>
        <taxon>Pentapetalae</taxon>
        <taxon>asterids</taxon>
        <taxon>campanulids</taxon>
        <taxon>Asterales</taxon>
        <taxon>Asteraceae</taxon>
        <taxon>Asteroideae</taxon>
        <taxon>Anthemideae</taxon>
        <taxon>Anthemidinae</taxon>
        <taxon>Tanacetum</taxon>
    </lineage>
</organism>
<comment type="caution">
    <text evidence="1">The sequence shown here is derived from an EMBL/GenBank/DDBJ whole genome shotgun (WGS) entry which is preliminary data.</text>
</comment>
<gene>
    <name evidence="1" type="ORF">Tco_1019533</name>
</gene>